<feature type="transmembrane region" description="Helical" evidence="8">
    <location>
        <begin position="391"/>
        <end position="416"/>
    </location>
</feature>
<evidence type="ECO:0000256" key="5">
    <source>
        <dbReference type="ARBA" id="ARBA00022989"/>
    </source>
</evidence>
<organism evidence="12">
    <name type="scientific">Oscillatoriales cyanobacterium SpSt-418</name>
    <dbReference type="NCBI Taxonomy" id="2282169"/>
    <lineage>
        <taxon>Bacteria</taxon>
        <taxon>Bacillati</taxon>
        <taxon>Cyanobacteriota</taxon>
        <taxon>Cyanophyceae</taxon>
        <taxon>Oscillatoriophycideae</taxon>
        <taxon>Oscillatoriales</taxon>
    </lineage>
</organism>
<evidence type="ECO:0000256" key="6">
    <source>
        <dbReference type="ARBA" id="ARBA00023136"/>
    </source>
</evidence>
<gene>
    <name evidence="12" type="ORF">ENR64_21220</name>
</gene>
<comment type="similarity">
    <text evidence="2">Belongs to the concentrative nucleoside transporter (CNT) (TC 2.A.41) family.</text>
</comment>
<keyword evidence="3" id="KW-1003">Cell membrane</keyword>
<evidence type="ECO:0000256" key="3">
    <source>
        <dbReference type="ARBA" id="ARBA00022475"/>
    </source>
</evidence>
<dbReference type="GO" id="GO:0005886">
    <property type="term" value="C:plasma membrane"/>
    <property type="evidence" value="ECO:0007669"/>
    <property type="project" value="UniProtKB-SubCell"/>
</dbReference>
<dbReference type="EMBL" id="DSRU01000305">
    <property type="protein sequence ID" value="HFN00215.1"/>
    <property type="molecule type" value="Genomic_DNA"/>
</dbReference>
<name>A0A7C3PHN1_9CYAN</name>
<evidence type="ECO:0000256" key="7">
    <source>
        <dbReference type="SAM" id="MobiDB-lite"/>
    </source>
</evidence>
<sequence>MNPWLNSISLLGIVALCAIAWVGSENRKIIPWRVIIWGIGLQLLLGALIFLLPPTRSLFLMLNDGVSAMLDATEAGARFIFGDLLVPNPTAAPGPTLAGRWIARAITPPYVPVPGDRLVPENLGLGYIFAFRALPSVIFFSALMSLLYALGLIQPIVNFLARILRRTMRLSGAEALSGAANIFVGVEALLAVRPYLLRMTRSELCAILASGFGSIASTVLALYSQLLRSEFPNITAHLVSASFMAIPACFVMAKILVPETEVPETLGKTLRDSQTDTPGEVAEPAAQPPAAGGAETAELSPTDRPPAVLPPAKPALIDTATEAVAVDGTTTRMTPMESVIVGAMDGVKLAAAIAALLIAILGLVELVNLFFGNLAGLAASQNAVLQQIGKIFQVVSVQNILGAIFLPLTFLTGVSLNWQELWQASMLIGQRLVATEIPSYFGLANLASQGAISNRMLLVISYALCGFAHIPSYGIFVGGLASLIPTRRREVASLGWKALWAATLGTLMIGCIAGLFDVGNPSILGR</sequence>
<feature type="transmembrane region" description="Helical" evidence="8">
    <location>
        <begin position="137"/>
        <end position="161"/>
    </location>
</feature>
<feature type="transmembrane region" description="Helical" evidence="8">
    <location>
        <begin position="34"/>
        <end position="52"/>
    </location>
</feature>
<evidence type="ECO:0000313" key="12">
    <source>
        <dbReference type="EMBL" id="HFN00215.1"/>
    </source>
</evidence>
<keyword evidence="6 8" id="KW-0472">Membrane</keyword>
<evidence type="ECO:0000259" key="11">
    <source>
        <dbReference type="Pfam" id="PF07670"/>
    </source>
</evidence>
<dbReference type="GO" id="GO:0015293">
    <property type="term" value="F:symporter activity"/>
    <property type="evidence" value="ECO:0007669"/>
    <property type="project" value="TreeGrafter"/>
</dbReference>
<proteinExistence type="inferred from homology"/>
<evidence type="ECO:0000256" key="2">
    <source>
        <dbReference type="ARBA" id="ARBA00009033"/>
    </source>
</evidence>
<comment type="caution">
    <text evidence="12">The sequence shown here is derived from an EMBL/GenBank/DDBJ whole genome shotgun (WGS) entry which is preliminary data.</text>
</comment>
<dbReference type="GO" id="GO:0005337">
    <property type="term" value="F:nucleoside transmembrane transporter activity"/>
    <property type="evidence" value="ECO:0007669"/>
    <property type="project" value="InterPro"/>
</dbReference>
<feature type="region of interest" description="Disordered" evidence="7">
    <location>
        <begin position="269"/>
        <end position="312"/>
    </location>
</feature>
<feature type="transmembrane region" description="Helical" evidence="8">
    <location>
        <begin position="235"/>
        <end position="257"/>
    </location>
</feature>
<comment type="subcellular location">
    <subcellularLocation>
        <location evidence="1">Cell membrane</location>
        <topology evidence="1">Multi-pass membrane protein</topology>
    </subcellularLocation>
</comment>
<feature type="domain" description="Concentrative nucleoside transporter N-terminal" evidence="9">
    <location>
        <begin position="11"/>
        <end position="84"/>
    </location>
</feature>
<feature type="transmembrane region" description="Helical" evidence="8">
    <location>
        <begin position="173"/>
        <end position="192"/>
    </location>
</feature>
<dbReference type="InterPro" id="IPR011657">
    <property type="entry name" value="CNT_C_dom"/>
</dbReference>
<dbReference type="Pfam" id="PF01773">
    <property type="entry name" value="Nucleos_tra2_N"/>
    <property type="match status" value="1"/>
</dbReference>
<dbReference type="PANTHER" id="PTHR10590">
    <property type="entry name" value="SODIUM/NUCLEOSIDE COTRANSPORTER"/>
    <property type="match status" value="1"/>
</dbReference>
<feature type="transmembrane region" description="Helical" evidence="8">
    <location>
        <begin position="496"/>
        <end position="516"/>
    </location>
</feature>
<protein>
    <submittedName>
        <fullName evidence="12">Nucleoside:proton symporter</fullName>
    </submittedName>
</protein>
<dbReference type="InterPro" id="IPR008276">
    <property type="entry name" value="C_nuclsd_transpt"/>
</dbReference>
<feature type="transmembrane region" description="Helical" evidence="8">
    <location>
        <begin position="6"/>
        <end position="22"/>
    </location>
</feature>
<dbReference type="Pfam" id="PF07670">
    <property type="entry name" value="Gate"/>
    <property type="match status" value="1"/>
</dbReference>
<dbReference type="PANTHER" id="PTHR10590:SF4">
    <property type="entry name" value="SOLUTE CARRIER FAMILY 28 MEMBER 3"/>
    <property type="match status" value="1"/>
</dbReference>
<feature type="domain" description="Concentrative nucleoside transporter C-terminal" evidence="10">
    <location>
        <begin position="237"/>
        <end position="514"/>
    </location>
</feature>
<feature type="compositionally biased region" description="Low complexity" evidence="7">
    <location>
        <begin position="278"/>
        <end position="298"/>
    </location>
</feature>
<dbReference type="Pfam" id="PF07662">
    <property type="entry name" value="Nucleos_tra2_C"/>
    <property type="match status" value="1"/>
</dbReference>
<keyword evidence="4 8" id="KW-0812">Transmembrane</keyword>
<feature type="domain" description="Nucleoside transporter/FeoB GTPase Gate" evidence="11">
    <location>
        <begin position="130"/>
        <end position="226"/>
    </location>
</feature>
<dbReference type="AlphaFoldDB" id="A0A7C3PHN1"/>
<evidence type="ECO:0000256" key="8">
    <source>
        <dbReference type="SAM" id="Phobius"/>
    </source>
</evidence>
<dbReference type="InterPro" id="IPR011642">
    <property type="entry name" value="Gate_dom"/>
</dbReference>
<evidence type="ECO:0000259" key="9">
    <source>
        <dbReference type="Pfam" id="PF01773"/>
    </source>
</evidence>
<feature type="transmembrane region" description="Helical" evidence="8">
    <location>
        <begin position="204"/>
        <end position="223"/>
    </location>
</feature>
<feature type="transmembrane region" description="Helical" evidence="8">
    <location>
        <begin position="349"/>
        <end position="371"/>
    </location>
</feature>
<keyword evidence="5 8" id="KW-1133">Transmembrane helix</keyword>
<evidence type="ECO:0000256" key="4">
    <source>
        <dbReference type="ARBA" id="ARBA00022692"/>
    </source>
</evidence>
<feature type="compositionally biased region" description="Pro residues" evidence="7">
    <location>
        <begin position="303"/>
        <end position="312"/>
    </location>
</feature>
<evidence type="ECO:0000259" key="10">
    <source>
        <dbReference type="Pfam" id="PF07662"/>
    </source>
</evidence>
<dbReference type="InterPro" id="IPR002668">
    <property type="entry name" value="CNT_N_dom"/>
</dbReference>
<feature type="transmembrane region" description="Helical" evidence="8">
    <location>
        <begin position="459"/>
        <end position="484"/>
    </location>
</feature>
<accession>A0A7C3PHN1</accession>
<reference evidence="12" key="1">
    <citation type="journal article" date="2020" name="mSystems">
        <title>Genome- and Community-Level Interaction Insights into Carbon Utilization and Element Cycling Functions of Hydrothermarchaeota in Hydrothermal Sediment.</title>
        <authorList>
            <person name="Zhou Z."/>
            <person name="Liu Y."/>
            <person name="Xu W."/>
            <person name="Pan J."/>
            <person name="Luo Z.H."/>
            <person name="Li M."/>
        </authorList>
    </citation>
    <scope>NUCLEOTIDE SEQUENCE [LARGE SCALE GENOMIC DNA]</scope>
    <source>
        <strain evidence="12">SpSt-418</strain>
    </source>
</reference>
<evidence type="ECO:0000256" key="1">
    <source>
        <dbReference type="ARBA" id="ARBA00004651"/>
    </source>
</evidence>